<feature type="compositionally biased region" description="Polar residues" evidence="1">
    <location>
        <begin position="57"/>
        <end position="66"/>
    </location>
</feature>
<sequence>SSDESRMTEDLHDHLPEEEDQNHKQNDDDDQLSEYSLSDHLSDDNEDSWFPEEEDQNQWNENLPED</sequence>
<organism evidence="2 3">
    <name type="scientific">Trifolium medium</name>
    <dbReference type="NCBI Taxonomy" id="97028"/>
    <lineage>
        <taxon>Eukaryota</taxon>
        <taxon>Viridiplantae</taxon>
        <taxon>Streptophyta</taxon>
        <taxon>Embryophyta</taxon>
        <taxon>Tracheophyta</taxon>
        <taxon>Spermatophyta</taxon>
        <taxon>Magnoliopsida</taxon>
        <taxon>eudicotyledons</taxon>
        <taxon>Gunneridae</taxon>
        <taxon>Pentapetalae</taxon>
        <taxon>rosids</taxon>
        <taxon>fabids</taxon>
        <taxon>Fabales</taxon>
        <taxon>Fabaceae</taxon>
        <taxon>Papilionoideae</taxon>
        <taxon>50 kb inversion clade</taxon>
        <taxon>NPAAA clade</taxon>
        <taxon>Hologalegina</taxon>
        <taxon>IRL clade</taxon>
        <taxon>Trifolieae</taxon>
        <taxon>Trifolium</taxon>
    </lineage>
</organism>
<feature type="compositionally biased region" description="Acidic residues" evidence="1">
    <location>
        <begin position="44"/>
        <end position="56"/>
    </location>
</feature>
<proteinExistence type="predicted"/>
<evidence type="ECO:0000256" key="1">
    <source>
        <dbReference type="SAM" id="MobiDB-lite"/>
    </source>
</evidence>
<feature type="non-terminal residue" evidence="2">
    <location>
        <position position="1"/>
    </location>
</feature>
<keyword evidence="3" id="KW-1185">Reference proteome</keyword>
<feature type="region of interest" description="Disordered" evidence="1">
    <location>
        <begin position="1"/>
        <end position="66"/>
    </location>
</feature>
<dbReference type="EMBL" id="LXQA010057415">
    <property type="protein sequence ID" value="MCI05063.1"/>
    <property type="molecule type" value="Genomic_DNA"/>
</dbReference>
<reference evidence="2 3" key="1">
    <citation type="journal article" date="2018" name="Front. Plant Sci.">
        <title>Red Clover (Trifolium pratense) and Zigzag Clover (T. medium) - A Picture of Genomic Similarities and Differences.</title>
        <authorList>
            <person name="Dluhosova J."/>
            <person name="Istvanek J."/>
            <person name="Nedelnik J."/>
            <person name="Repkova J."/>
        </authorList>
    </citation>
    <scope>NUCLEOTIDE SEQUENCE [LARGE SCALE GENOMIC DNA]</scope>
    <source>
        <strain evidence="3">cv. 10/8</strain>
        <tissue evidence="2">Leaf</tissue>
    </source>
</reference>
<evidence type="ECO:0000313" key="2">
    <source>
        <dbReference type="EMBL" id="MCI05063.1"/>
    </source>
</evidence>
<protein>
    <submittedName>
        <fullName evidence="2">Uncharacterized protein</fullName>
    </submittedName>
</protein>
<accession>A0A392NZ44</accession>
<name>A0A392NZ44_9FABA</name>
<feature type="compositionally biased region" description="Basic and acidic residues" evidence="1">
    <location>
        <begin position="1"/>
        <end position="26"/>
    </location>
</feature>
<dbReference type="AlphaFoldDB" id="A0A392NZ44"/>
<feature type="non-terminal residue" evidence="2">
    <location>
        <position position="66"/>
    </location>
</feature>
<comment type="caution">
    <text evidence="2">The sequence shown here is derived from an EMBL/GenBank/DDBJ whole genome shotgun (WGS) entry which is preliminary data.</text>
</comment>
<evidence type="ECO:0000313" key="3">
    <source>
        <dbReference type="Proteomes" id="UP000265520"/>
    </source>
</evidence>
<dbReference type="Proteomes" id="UP000265520">
    <property type="component" value="Unassembled WGS sequence"/>
</dbReference>